<accession>A0A317ZGZ3</accession>
<sequence length="93" mass="11313">MYGDYEWHEPKNTLNRKKHGIDFREAVSVFDDERVMFFHDEKHSTTEDRFYAVGRMANGEIITVRFTMRERVRIFGANKVRKHRKYYEGETAY</sequence>
<reference evidence="1 2" key="1">
    <citation type="submission" date="2018-05" db="EMBL/GenBank/DDBJ databases">
        <title>Coraliomargarita sinensis sp. nov., isolated from a marine solar saltern.</title>
        <authorList>
            <person name="Zhou L.Y."/>
        </authorList>
    </citation>
    <scope>NUCLEOTIDE SEQUENCE [LARGE SCALE GENOMIC DNA]</scope>
    <source>
        <strain evidence="1 2">WN38</strain>
    </source>
</reference>
<dbReference type="Proteomes" id="UP000247099">
    <property type="component" value="Unassembled WGS sequence"/>
</dbReference>
<evidence type="ECO:0008006" key="3">
    <source>
        <dbReference type="Google" id="ProtNLM"/>
    </source>
</evidence>
<protein>
    <recommendedName>
        <fullName evidence="3">BrnT family toxin</fullName>
    </recommendedName>
</protein>
<name>A0A317ZGZ3_9BACT</name>
<dbReference type="Gene3D" id="3.10.450.530">
    <property type="entry name" value="Ribonuclease toxin, BrnT, of type II toxin-antitoxin system"/>
    <property type="match status" value="1"/>
</dbReference>
<organism evidence="1 2">
    <name type="scientific">Coraliomargarita sinensis</name>
    <dbReference type="NCBI Taxonomy" id="2174842"/>
    <lineage>
        <taxon>Bacteria</taxon>
        <taxon>Pseudomonadati</taxon>
        <taxon>Verrucomicrobiota</taxon>
        <taxon>Opitutia</taxon>
        <taxon>Puniceicoccales</taxon>
        <taxon>Coraliomargaritaceae</taxon>
        <taxon>Coraliomargarita</taxon>
    </lineage>
</organism>
<keyword evidence="2" id="KW-1185">Reference proteome</keyword>
<dbReference type="InterPro" id="IPR038573">
    <property type="entry name" value="BrnT_sf"/>
</dbReference>
<evidence type="ECO:0000313" key="2">
    <source>
        <dbReference type="Proteomes" id="UP000247099"/>
    </source>
</evidence>
<dbReference type="Pfam" id="PF04365">
    <property type="entry name" value="BrnT_toxin"/>
    <property type="match status" value="1"/>
</dbReference>
<dbReference type="AlphaFoldDB" id="A0A317ZGZ3"/>
<comment type="caution">
    <text evidence="1">The sequence shown here is derived from an EMBL/GenBank/DDBJ whole genome shotgun (WGS) entry which is preliminary data.</text>
</comment>
<gene>
    <name evidence="1" type="ORF">DDZ13_06565</name>
</gene>
<evidence type="ECO:0000313" key="1">
    <source>
        <dbReference type="EMBL" id="PXA04856.1"/>
    </source>
</evidence>
<dbReference type="EMBL" id="QHJQ01000003">
    <property type="protein sequence ID" value="PXA04856.1"/>
    <property type="molecule type" value="Genomic_DNA"/>
</dbReference>
<dbReference type="InParanoid" id="A0A317ZGZ3"/>
<dbReference type="InterPro" id="IPR007460">
    <property type="entry name" value="BrnT_toxin"/>
</dbReference>
<proteinExistence type="predicted"/>
<dbReference type="OrthoDB" id="9802417at2"/>